<evidence type="ECO:0000256" key="5">
    <source>
        <dbReference type="ARBA" id="ARBA00022618"/>
    </source>
</evidence>
<dbReference type="Proteomes" id="UP000001064">
    <property type="component" value="Unassembled WGS sequence"/>
</dbReference>
<dbReference type="OrthoDB" id="25675at2759"/>
<dbReference type="GeneID" id="10506738"/>
<evidence type="ECO:0000256" key="3">
    <source>
        <dbReference type="ARBA" id="ARBA00006940"/>
    </source>
</evidence>
<dbReference type="AlphaFoldDB" id="F1A442"/>
<proteinExistence type="inferred from homology"/>
<evidence type="ECO:0000256" key="4">
    <source>
        <dbReference type="ARBA" id="ARBA00013935"/>
    </source>
</evidence>
<dbReference type="FunCoup" id="F1A442">
    <property type="interactions" value="58"/>
</dbReference>
<evidence type="ECO:0000313" key="11">
    <source>
        <dbReference type="Proteomes" id="UP000001064"/>
    </source>
</evidence>
<dbReference type="Pfam" id="PF05839">
    <property type="entry name" value="Apc13p"/>
    <property type="match status" value="1"/>
</dbReference>
<dbReference type="VEuPathDB" id="AmoebaDB:DICPUDRAFT_43431"/>
<comment type="subcellular location">
    <subcellularLocation>
        <location evidence="1">Nucleus</location>
    </subcellularLocation>
</comment>
<keyword evidence="7" id="KW-0833">Ubl conjugation pathway</keyword>
<name>F1A442_DICPU</name>
<keyword evidence="8" id="KW-0539">Nucleus</keyword>
<keyword evidence="11" id="KW-1185">Reference proteome</keyword>
<organism evidence="10 11">
    <name type="scientific">Dictyostelium purpureum</name>
    <name type="common">Slime mold</name>
    <dbReference type="NCBI Taxonomy" id="5786"/>
    <lineage>
        <taxon>Eukaryota</taxon>
        <taxon>Amoebozoa</taxon>
        <taxon>Evosea</taxon>
        <taxon>Eumycetozoa</taxon>
        <taxon>Dictyostelia</taxon>
        <taxon>Dictyosteliales</taxon>
        <taxon>Dictyosteliaceae</taxon>
        <taxon>Dictyostelium</taxon>
    </lineage>
</organism>
<dbReference type="PANTHER" id="PTHR28672:SF1">
    <property type="entry name" value="ANAPHASE-PROMOTING COMPLEX SUBUNIT 13"/>
    <property type="match status" value="1"/>
</dbReference>
<comment type="similarity">
    <text evidence="3">Belongs to the APC13 family.</text>
</comment>
<dbReference type="GO" id="GO:0051301">
    <property type="term" value="P:cell division"/>
    <property type="evidence" value="ECO:0007669"/>
    <property type="project" value="UniProtKB-KW"/>
</dbReference>
<evidence type="ECO:0000256" key="7">
    <source>
        <dbReference type="ARBA" id="ARBA00022786"/>
    </source>
</evidence>
<protein>
    <recommendedName>
        <fullName evidence="4">Anaphase-promoting complex subunit 13</fullName>
    </recommendedName>
</protein>
<dbReference type="OMA" id="HPTINEN"/>
<reference evidence="11" key="1">
    <citation type="journal article" date="2011" name="Genome Biol.">
        <title>Comparative genomics of the social amoebae Dictyostelium discoideum and Dictyostelium purpureum.</title>
        <authorList>
            <consortium name="US DOE Joint Genome Institute (JGI-PGF)"/>
            <person name="Sucgang R."/>
            <person name="Kuo A."/>
            <person name="Tian X."/>
            <person name="Salerno W."/>
            <person name="Parikh A."/>
            <person name="Feasley C.L."/>
            <person name="Dalin E."/>
            <person name="Tu H."/>
            <person name="Huang E."/>
            <person name="Barry K."/>
            <person name="Lindquist E."/>
            <person name="Shapiro H."/>
            <person name="Bruce D."/>
            <person name="Schmutz J."/>
            <person name="Salamov A."/>
            <person name="Fey P."/>
            <person name="Gaudet P."/>
            <person name="Anjard C."/>
            <person name="Babu M.M."/>
            <person name="Basu S."/>
            <person name="Bushmanova Y."/>
            <person name="van der Wel H."/>
            <person name="Katoh-Kurasawa M."/>
            <person name="Dinh C."/>
            <person name="Coutinho P.M."/>
            <person name="Saito T."/>
            <person name="Elias M."/>
            <person name="Schaap P."/>
            <person name="Kay R.R."/>
            <person name="Henrissat B."/>
            <person name="Eichinger L."/>
            <person name="Rivero F."/>
            <person name="Putnam N.H."/>
            <person name="West C.M."/>
            <person name="Loomis W.F."/>
            <person name="Chisholm R.L."/>
            <person name="Shaulsky G."/>
            <person name="Strassmann J.E."/>
            <person name="Queller D.C."/>
            <person name="Kuspa A."/>
            <person name="Grigoriev I.V."/>
        </authorList>
    </citation>
    <scope>NUCLEOTIDE SEQUENCE [LARGE SCALE GENOMIC DNA]</scope>
    <source>
        <strain evidence="11">QSDP1</strain>
    </source>
</reference>
<dbReference type="GO" id="GO:0070979">
    <property type="term" value="P:protein K11-linked ubiquitination"/>
    <property type="evidence" value="ECO:0000318"/>
    <property type="project" value="GO_Central"/>
</dbReference>
<sequence>MSDSSYSLYIHSDRKLIDIVDESWEKETLPQETIKHPIIVENINLNDEFDELLKQTKQEKPWNELALGSFN</sequence>
<evidence type="ECO:0000256" key="6">
    <source>
        <dbReference type="ARBA" id="ARBA00022776"/>
    </source>
</evidence>
<dbReference type="PANTHER" id="PTHR28672">
    <property type="entry name" value="ANAPHASE-PROMOTING COMPLEX SUBUNIT 13"/>
    <property type="match status" value="1"/>
</dbReference>
<dbReference type="InParanoid" id="F1A442"/>
<dbReference type="EMBL" id="GL871496">
    <property type="protein sequence ID" value="EGC29037.1"/>
    <property type="molecule type" value="Genomic_DNA"/>
</dbReference>
<accession>F1A442</accession>
<keyword evidence="6" id="KW-0498">Mitosis</keyword>
<evidence type="ECO:0000256" key="9">
    <source>
        <dbReference type="ARBA" id="ARBA00023306"/>
    </source>
</evidence>
<evidence type="ECO:0000256" key="8">
    <source>
        <dbReference type="ARBA" id="ARBA00023242"/>
    </source>
</evidence>
<dbReference type="GO" id="GO:0005680">
    <property type="term" value="C:anaphase-promoting complex"/>
    <property type="evidence" value="ECO:0000318"/>
    <property type="project" value="GO_Central"/>
</dbReference>
<dbReference type="eggNOG" id="ENOG502RIAP">
    <property type="taxonomic scope" value="Eukaryota"/>
</dbReference>
<dbReference type="RefSeq" id="XP_003294435.1">
    <property type="nucleotide sequence ID" value="XM_003294387.1"/>
</dbReference>
<evidence type="ECO:0000256" key="1">
    <source>
        <dbReference type="ARBA" id="ARBA00004123"/>
    </source>
</evidence>
<keyword evidence="5" id="KW-0132">Cell division</keyword>
<evidence type="ECO:0000313" key="10">
    <source>
        <dbReference type="EMBL" id="EGC29037.1"/>
    </source>
</evidence>
<gene>
    <name evidence="10" type="ORF">DICPUDRAFT_43431</name>
</gene>
<dbReference type="KEGG" id="dpp:DICPUDRAFT_43431"/>
<comment type="pathway">
    <text evidence="2">Protein modification; protein ubiquitination.</text>
</comment>
<dbReference type="InterPro" id="IPR008401">
    <property type="entry name" value="Apc13"/>
</dbReference>
<evidence type="ECO:0000256" key="2">
    <source>
        <dbReference type="ARBA" id="ARBA00004906"/>
    </source>
</evidence>
<keyword evidence="9" id="KW-0131">Cell cycle</keyword>
<dbReference type="STRING" id="5786.F1A442"/>